<dbReference type="Pfam" id="PF01195">
    <property type="entry name" value="Pept_tRNA_hydro"/>
    <property type="match status" value="1"/>
</dbReference>
<dbReference type="GO" id="GO:0000049">
    <property type="term" value="F:tRNA binding"/>
    <property type="evidence" value="ECO:0007669"/>
    <property type="project" value="UniProtKB-KW"/>
</dbReference>
<evidence type="ECO:0000256" key="2">
    <source>
        <dbReference type="ARBA" id="ARBA00022801"/>
    </source>
</evidence>
<sequence length="53" mass="5873">MKLIIGLGNPGEKYKNSRHNVGWMVVDEIKRLGGLKNVIIAKNDTFMNDSGIS</sequence>
<name>A0A2H0XA76_UNCKA</name>
<accession>A0A2H0XA76</accession>
<evidence type="ECO:0000256" key="1">
    <source>
        <dbReference type="ARBA" id="ARBA00022555"/>
    </source>
</evidence>
<dbReference type="GO" id="GO:0004045">
    <property type="term" value="F:peptidyl-tRNA hydrolase activity"/>
    <property type="evidence" value="ECO:0007669"/>
    <property type="project" value="InterPro"/>
</dbReference>
<dbReference type="Gene3D" id="3.40.50.1470">
    <property type="entry name" value="Peptidyl-tRNA hydrolase"/>
    <property type="match status" value="1"/>
</dbReference>
<organism evidence="4 5">
    <name type="scientific">candidate division WWE3 bacterium CG08_land_8_20_14_0_20_41_15</name>
    <dbReference type="NCBI Taxonomy" id="1975086"/>
    <lineage>
        <taxon>Bacteria</taxon>
        <taxon>Katanobacteria</taxon>
    </lineage>
</organism>
<keyword evidence="3" id="KW-0694">RNA-binding</keyword>
<dbReference type="EMBL" id="PEYV01000012">
    <property type="protein sequence ID" value="PIS21833.1"/>
    <property type="molecule type" value="Genomic_DNA"/>
</dbReference>
<dbReference type="PANTHER" id="PTHR17224">
    <property type="entry name" value="PEPTIDYL-TRNA HYDROLASE"/>
    <property type="match status" value="1"/>
</dbReference>
<dbReference type="Proteomes" id="UP000231098">
    <property type="component" value="Unassembled WGS sequence"/>
</dbReference>
<proteinExistence type="predicted"/>
<reference evidence="5" key="1">
    <citation type="submission" date="2017-09" db="EMBL/GenBank/DDBJ databases">
        <title>Depth-based differentiation of microbial function through sediment-hosted aquifers and enrichment of novel symbionts in the deep terrestrial subsurface.</title>
        <authorList>
            <person name="Probst A.J."/>
            <person name="Ladd B."/>
            <person name="Jarett J.K."/>
            <person name="Geller-Mcgrath D.E."/>
            <person name="Sieber C.M.K."/>
            <person name="Emerson J.B."/>
            <person name="Anantharaman K."/>
            <person name="Thomas B.C."/>
            <person name="Malmstrom R."/>
            <person name="Stieglmeier M."/>
            <person name="Klingl A."/>
            <person name="Woyke T."/>
            <person name="Ryan C.M."/>
            <person name="Banfield J.F."/>
        </authorList>
    </citation>
    <scope>NUCLEOTIDE SEQUENCE [LARGE SCALE GENOMIC DNA]</scope>
</reference>
<dbReference type="InterPro" id="IPR036416">
    <property type="entry name" value="Pept_tRNA_hydro_sf"/>
</dbReference>
<dbReference type="SUPFAM" id="SSF53178">
    <property type="entry name" value="Peptidyl-tRNA hydrolase-like"/>
    <property type="match status" value="1"/>
</dbReference>
<protein>
    <submittedName>
        <fullName evidence="4">Aminoacyl-tRNA hydrolase</fullName>
    </submittedName>
</protein>
<evidence type="ECO:0000313" key="4">
    <source>
        <dbReference type="EMBL" id="PIS21833.1"/>
    </source>
</evidence>
<evidence type="ECO:0000256" key="3">
    <source>
        <dbReference type="ARBA" id="ARBA00022884"/>
    </source>
</evidence>
<keyword evidence="2 4" id="KW-0378">Hydrolase</keyword>
<gene>
    <name evidence="4" type="ORF">COT51_00595</name>
</gene>
<dbReference type="AlphaFoldDB" id="A0A2H0XA76"/>
<keyword evidence="1" id="KW-0820">tRNA-binding</keyword>
<dbReference type="InterPro" id="IPR001328">
    <property type="entry name" value="Pept_tRNA_hydro"/>
</dbReference>
<comment type="caution">
    <text evidence="4">The sequence shown here is derived from an EMBL/GenBank/DDBJ whole genome shotgun (WGS) entry which is preliminary data.</text>
</comment>
<dbReference type="PANTHER" id="PTHR17224:SF1">
    <property type="entry name" value="PEPTIDYL-TRNA HYDROLASE"/>
    <property type="match status" value="1"/>
</dbReference>
<feature type="non-terminal residue" evidence="4">
    <location>
        <position position="53"/>
    </location>
</feature>
<evidence type="ECO:0000313" key="5">
    <source>
        <dbReference type="Proteomes" id="UP000231098"/>
    </source>
</evidence>